<dbReference type="EMBL" id="PIGA01000078">
    <property type="protein sequence ID" value="PTP11426.1"/>
    <property type="molecule type" value="Genomic_DNA"/>
</dbReference>
<accession>A0A2T5DWF3</accession>
<gene>
    <name evidence="1" type="ORF">CWO36_24775</name>
</gene>
<dbReference type="Proteomes" id="UP000244080">
    <property type="component" value="Unassembled WGS sequence"/>
</dbReference>
<organism evidence="1 2">
    <name type="scientific">Vibrio splendidus</name>
    <dbReference type="NCBI Taxonomy" id="29497"/>
    <lineage>
        <taxon>Bacteria</taxon>
        <taxon>Pseudomonadati</taxon>
        <taxon>Pseudomonadota</taxon>
        <taxon>Gammaproteobacteria</taxon>
        <taxon>Vibrionales</taxon>
        <taxon>Vibrionaceae</taxon>
        <taxon>Vibrio</taxon>
    </lineage>
</organism>
<proteinExistence type="predicted"/>
<reference evidence="1 2" key="1">
    <citation type="submission" date="2017-11" db="EMBL/GenBank/DDBJ databases">
        <title>Population delineation of vibrios coincides with oyster pathogenicity.</title>
        <authorList>
            <person name="Bruto M."/>
            <person name="Labreuche Y."/>
            <person name="James A."/>
            <person name="Piel D."/>
            <person name="Chenivesse S."/>
            <person name="Petton B."/>
            <person name="Polz M.F."/>
            <person name="Le Roux F."/>
        </authorList>
    </citation>
    <scope>NUCLEOTIDE SEQUENCE [LARGE SCALE GENOMIC DNA]</scope>
    <source>
        <strain evidence="1 2">1F_55</strain>
    </source>
</reference>
<evidence type="ECO:0000313" key="2">
    <source>
        <dbReference type="Proteomes" id="UP000244080"/>
    </source>
</evidence>
<evidence type="ECO:0000313" key="1">
    <source>
        <dbReference type="EMBL" id="PTP11426.1"/>
    </source>
</evidence>
<dbReference type="AlphaFoldDB" id="A0A2T5DWF3"/>
<name>A0A2T5DWF3_VIBSP</name>
<protein>
    <submittedName>
        <fullName evidence="1">Uncharacterized protein</fullName>
    </submittedName>
</protein>
<feature type="non-terminal residue" evidence="1">
    <location>
        <position position="1"/>
    </location>
</feature>
<comment type="caution">
    <text evidence="1">The sequence shown here is derived from an EMBL/GenBank/DDBJ whole genome shotgun (WGS) entry which is preliminary data.</text>
</comment>
<sequence length="79" mass="8741">MCIELDTKVDSKDKGRHTQIKIDDLMSASTKPHDDDYPDGTVSIKYCGKALTYKVFDKLQLGNQAVIVDNKRLGAALAK</sequence>
<dbReference type="RefSeq" id="WP_219909930.1">
    <property type="nucleotide sequence ID" value="NZ_CAWNZY010000093.1"/>
</dbReference>